<evidence type="ECO:0000259" key="3">
    <source>
        <dbReference type="PROSITE" id="PS51752"/>
    </source>
</evidence>
<feature type="domain" description="Jacalin-type lectin" evidence="3">
    <location>
        <begin position="247"/>
        <end position="382"/>
    </location>
</feature>
<evidence type="ECO:0000313" key="5">
    <source>
        <dbReference type="Proteomes" id="UP001108240"/>
    </source>
</evidence>
<dbReference type="GeneTree" id="ENSGT00940000164478"/>
<dbReference type="Proteomes" id="UP001108240">
    <property type="component" value="Unplaced"/>
</dbReference>
<dbReference type="InterPro" id="IPR005162">
    <property type="entry name" value="Retrotrans_gag_dom"/>
</dbReference>
<evidence type="ECO:0000256" key="1">
    <source>
        <dbReference type="ARBA" id="ARBA00022729"/>
    </source>
</evidence>
<dbReference type="PANTHER" id="PTHR33589:SF3">
    <property type="entry name" value="ZYMOGEN GRANULE MEMBRANE PROTEIN 16-LIKE"/>
    <property type="match status" value="1"/>
</dbReference>
<dbReference type="GO" id="GO:0030246">
    <property type="term" value="F:carbohydrate binding"/>
    <property type="evidence" value="ECO:0007669"/>
    <property type="project" value="UniProtKB-KW"/>
</dbReference>
<keyword evidence="2" id="KW-0430">Lectin</keyword>
<proteinExistence type="predicted"/>
<accession>A0A9J7YKD2</accession>
<keyword evidence="5" id="KW-1185">Reference proteome</keyword>
<protein>
    <recommendedName>
        <fullName evidence="3">Jacalin-type lectin domain-containing protein</fullName>
    </recommendedName>
</protein>
<dbReference type="InterPro" id="IPR052321">
    <property type="entry name" value="PolyBind_ProtTraffic"/>
</dbReference>
<dbReference type="Pfam" id="PF03732">
    <property type="entry name" value="Retrotrans_gag"/>
    <property type="match status" value="1"/>
</dbReference>
<dbReference type="PROSITE" id="PS51752">
    <property type="entry name" value="JACALIN_LECTIN"/>
    <property type="match status" value="1"/>
</dbReference>
<dbReference type="Ensembl" id="ENSCCRT00000167067.1">
    <property type="protein sequence ID" value="ENSCCRP00000120799.1"/>
    <property type="gene ID" value="ENSCCRG00000068934.1"/>
</dbReference>
<dbReference type="InterPro" id="IPR001229">
    <property type="entry name" value="Jacalin-like_lectin_dom"/>
</dbReference>
<evidence type="ECO:0000256" key="2">
    <source>
        <dbReference type="ARBA" id="ARBA00022734"/>
    </source>
</evidence>
<name>A0A9J7YKD2_CYPCA</name>
<reference evidence="4" key="2">
    <citation type="submission" date="2025-09" db="UniProtKB">
        <authorList>
            <consortium name="Ensembl"/>
        </authorList>
    </citation>
    <scope>IDENTIFICATION</scope>
</reference>
<sequence length="383" mass="42772">MDPAKENPFQTAVELQGAVLGRHDEELTAARHAVETLAGQMSDLSMQVFQLRRDPPTHFRTPETPEPRINNPPCYAGEPTECRSFLTQCEVVFSLQPATYSRDRARIACVISLLTGRAREWGTATWEAGAECINQFDLFKEEMIHVFDRSAHGDEASRILSTLRQGRRSAADFSIEFRTLATTCGWNEPPLFARFLEGLNADIKDEVIAREIISVYRTASFSKMLQLILILSGVYTVGMTMPLPDFYSYSLAVGDGSGTEYSTAHAGRITDIRVWEYSSAYISGFQLSYDGNWTTLVCASYGSPMEMKLHDDESIVQVSGKYDSGYIFELMFVTNKGRSLKVGQPSGISFNFYPNHDGSELRFLSGRQNGYGITSIGAHWAVY</sequence>
<dbReference type="Pfam" id="PF01419">
    <property type="entry name" value="Jacalin"/>
    <property type="match status" value="1"/>
</dbReference>
<reference evidence="4" key="1">
    <citation type="submission" date="2025-08" db="UniProtKB">
        <authorList>
            <consortium name="Ensembl"/>
        </authorList>
    </citation>
    <scope>IDENTIFICATION</scope>
</reference>
<dbReference type="Gene3D" id="2.100.10.30">
    <property type="entry name" value="Jacalin-like lectin domain"/>
    <property type="match status" value="1"/>
</dbReference>
<evidence type="ECO:0000313" key="4">
    <source>
        <dbReference type="Ensembl" id="ENSCCRP00000120799.1"/>
    </source>
</evidence>
<dbReference type="PANTHER" id="PTHR33589">
    <property type="entry name" value="OS11G0524900 PROTEIN"/>
    <property type="match status" value="1"/>
</dbReference>
<organism evidence="4 5">
    <name type="scientific">Cyprinus carpio carpio</name>
    <dbReference type="NCBI Taxonomy" id="630221"/>
    <lineage>
        <taxon>Eukaryota</taxon>
        <taxon>Metazoa</taxon>
        <taxon>Chordata</taxon>
        <taxon>Craniata</taxon>
        <taxon>Vertebrata</taxon>
        <taxon>Euteleostomi</taxon>
        <taxon>Actinopterygii</taxon>
        <taxon>Neopterygii</taxon>
        <taxon>Teleostei</taxon>
        <taxon>Ostariophysi</taxon>
        <taxon>Cypriniformes</taxon>
        <taxon>Cyprinidae</taxon>
        <taxon>Cyprininae</taxon>
        <taxon>Cyprinus</taxon>
    </lineage>
</organism>
<dbReference type="InterPro" id="IPR036404">
    <property type="entry name" value="Jacalin-like_lectin_dom_sf"/>
</dbReference>
<dbReference type="SUPFAM" id="SSF51101">
    <property type="entry name" value="Mannose-binding lectins"/>
    <property type="match status" value="1"/>
</dbReference>
<dbReference type="AlphaFoldDB" id="A0A9J7YKD2"/>
<dbReference type="SMART" id="SM00915">
    <property type="entry name" value="Jacalin"/>
    <property type="match status" value="1"/>
</dbReference>
<keyword evidence="1" id="KW-0732">Signal</keyword>